<gene>
    <name evidence="5" type="ORF">LMI_2393</name>
</gene>
<dbReference type="GO" id="GO:0009117">
    <property type="term" value="P:nucleotide metabolic process"/>
    <property type="evidence" value="ECO:0007669"/>
    <property type="project" value="TreeGrafter"/>
</dbReference>
<dbReference type="AlphaFoldDB" id="A0A098GJJ7"/>
<reference evidence="6" key="1">
    <citation type="submission" date="2014-09" db="EMBL/GenBank/DDBJ databases">
        <authorList>
            <person name="Gomez-Valero L."/>
        </authorList>
    </citation>
    <scope>NUCLEOTIDE SEQUENCE [LARGE SCALE GENOMIC DNA]</scope>
    <source>
        <strain evidence="6">ATCC33218</strain>
    </source>
</reference>
<protein>
    <submittedName>
        <fullName evidence="5">Histidine triad (HIT) protein</fullName>
    </submittedName>
</protein>
<feature type="short sequence motif" description="Histidine triad motif" evidence="2 3">
    <location>
        <begin position="106"/>
        <end position="110"/>
    </location>
</feature>
<evidence type="ECO:0000313" key="6">
    <source>
        <dbReference type="Proteomes" id="UP000032414"/>
    </source>
</evidence>
<dbReference type="STRING" id="451.B6N58_04200"/>
<dbReference type="PRINTS" id="PR00332">
    <property type="entry name" value="HISTRIAD"/>
</dbReference>
<evidence type="ECO:0000256" key="1">
    <source>
        <dbReference type="PIRSR" id="PIRSR601310-1"/>
    </source>
</evidence>
<dbReference type="InterPro" id="IPR011146">
    <property type="entry name" value="HIT-like"/>
</dbReference>
<dbReference type="HOGENOM" id="CLU_056776_3_3_6"/>
<dbReference type="SUPFAM" id="SSF54197">
    <property type="entry name" value="HIT-like"/>
    <property type="match status" value="1"/>
</dbReference>
<dbReference type="InterPro" id="IPR036265">
    <property type="entry name" value="HIT-like_sf"/>
</dbReference>
<dbReference type="PANTHER" id="PTHR46648">
    <property type="entry name" value="HIT FAMILY PROTEIN 1"/>
    <property type="match status" value="1"/>
</dbReference>
<feature type="active site" description="Tele-AMP-histidine intermediate" evidence="1">
    <location>
        <position position="108"/>
    </location>
</feature>
<evidence type="ECO:0000313" key="5">
    <source>
        <dbReference type="EMBL" id="CEG61661.1"/>
    </source>
</evidence>
<name>A0A098GJJ7_LEGMI</name>
<feature type="domain" description="HIT" evidence="4">
    <location>
        <begin position="16"/>
        <end position="121"/>
    </location>
</feature>
<dbReference type="GO" id="GO:0003824">
    <property type="term" value="F:catalytic activity"/>
    <property type="evidence" value="ECO:0007669"/>
    <property type="project" value="InterPro"/>
</dbReference>
<dbReference type="PROSITE" id="PS51084">
    <property type="entry name" value="HIT_2"/>
    <property type="match status" value="1"/>
</dbReference>
<dbReference type="PANTHER" id="PTHR46648:SF1">
    <property type="entry name" value="ADENOSINE 5'-MONOPHOSPHORAMIDASE HNT1"/>
    <property type="match status" value="1"/>
</dbReference>
<dbReference type="KEGG" id="tmc:LMI_2393"/>
<evidence type="ECO:0000259" key="4">
    <source>
        <dbReference type="PROSITE" id="PS51084"/>
    </source>
</evidence>
<dbReference type="Proteomes" id="UP000032414">
    <property type="component" value="Chromosome I"/>
</dbReference>
<evidence type="ECO:0000256" key="2">
    <source>
        <dbReference type="PIRSR" id="PIRSR601310-3"/>
    </source>
</evidence>
<organism evidence="5 6">
    <name type="scientific">Legionella micdadei</name>
    <name type="common">Tatlockia micdadei</name>
    <dbReference type="NCBI Taxonomy" id="451"/>
    <lineage>
        <taxon>Bacteria</taxon>
        <taxon>Pseudomonadati</taxon>
        <taxon>Pseudomonadota</taxon>
        <taxon>Gammaproteobacteria</taxon>
        <taxon>Legionellales</taxon>
        <taxon>Legionellaceae</taxon>
        <taxon>Legionella</taxon>
    </lineage>
</organism>
<sequence>MEMMENDNANPKKSCIIDLIVKKQEKAYIVYEDEQFIAFLDHRPLFYGHTLLAPKTHYSTLYDLPDPLVSPLFILTKKIGTAVEKAMEASGSFIAMNNVISQSIPHLHIHIVPRNKHDGLKGFFWPRTKYENEKHIEEILGKIKTHLTRYP</sequence>
<dbReference type="EMBL" id="LN614830">
    <property type="protein sequence ID" value="CEG61661.1"/>
    <property type="molecule type" value="Genomic_DNA"/>
</dbReference>
<accession>A0A098GJJ7</accession>
<dbReference type="InterPro" id="IPR001310">
    <property type="entry name" value="Histidine_triad_HIT"/>
</dbReference>
<evidence type="ECO:0000256" key="3">
    <source>
        <dbReference type="PROSITE-ProRule" id="PRU00464"/>
    </source>
</evidence>
<dbReference type="Pfam" id="PF01230">
    <property type="entry name" value="HIT"/>
    <property type="match status" value="1"/>
</dbReference>
<dbReference type="Gene3D" id="3.30.428.10">
    <property type="entry name" value="HIT-like"/>
    <property type="match status" value="1"/>
</dbReference>
<proteinExistence type="predicted"/>